<evidence type="ECO:0000313" key="2">
    <source>
        <dbReference type="Proteomes" id="UP000075683"/>
    </source>
</evidence>
<comment type="caution">
    <text evidence="1">The sequence shown here is derived from an EMBL/GenBank/DDBJ whole genome shotgun (WGS) entry which is preliminary data.</text>
</comment>
<dbReference type="AlphaFoldDB" id="A0A150LGU3"/>
<evidence type="ECO:0000313" key="1">
    <source>
        <dbReference type="EMBL" id="KYD10972.1"/>
    </source>
</evidence>
<proteinExistence type="predicted"/>
<name>A0A150LGU3_9BACI</name>
<dbReference type="EMBL" id="LQYT01000115">
    <property type="protein sequence ID" value="KYD10972.1"/>
    <property type="molecule type" value="Genomic_DNA"/>
</dbReference>
<sequence>MLIILHPCFRFIRLSPAKPIRIPEFIDVYVQECSPHEMPKDFVYHHIRPRKPSFLIVIIQRNDFLLLLPKKLSQKRTRCGHFWNSLFRRP</sequence>
<dbReference type="Proteomes" id="UP000075683">
    <property type="component" value="Unassembled WGS sequence"/>
</dbReference>
<reference evidence="1 2" key="1">
    <citation type="submission" date="2016-01" db="EMBL/GenBank/DDBJ databases">
        <title>Draft Genome Sequences of Seven Thermophilic Sporeformers Isolated from Foods.</title>
        <authorList>
            <person name="Berendsen E.M."/>
            <person name="Wells-Bennik M.H."/>
            <person name="Krawcyk A.O."/>
            <person name="De Jong A."/>
            <person name="Holsappel S."/>
            <person name="Eijlander R.T."/>
            <person name="Kuipers O.P."/>
        </authorList>
    </citation>
    <scope>NUCLEOTIDE SEQUENCE [LARGE SCALE GENOMIC DNA]</scope>
    <source>
        <strain evidence="1 2">B4135</strain>
    </source>
</reference>
<organism evidence="1 2">
    <name type="scientific">Caldibacillus debilis</name>
    <dbReference type="NCBI Taxonomy" id="301148"/>
    <lineage>
        <taxon>Bacteria</taxon>
        <taxon>Bacillati</taxon>
        <taxon>Bacillota</taxon>
        <taxon>Bacilli</taxon>
        <taxon>Bacillales</taxon>
        <taxon>Bacillaceae</taxon>
        <taxon>Caldibacillus</taxon>
    </lineage>
</organism>
<accession>A0A150LGU3</accession>
<gene>
    <name evidence="1" type="ORF">B4135_3362</name>
</gene>
<protein>
    <submittedName>
        <fullName evidence="1">Uncharacterized protein</fullName>
    </submittedName>
</protein>